<reference evidence="3 4" key="1">
    <citation type="submission" date="2020-08" db="EMBL/GenBank/DDBJ databases">
        <title>Draft genome sequence of Parasphingopyxis sp. GrpM-11.</title>
        <authorList>
            <person name="Oh J."/>
            <person name="Roh D.-H."/>
        </authorList>
    </citation>
    <scope>NUCLEOTIDE SEQUENCE [LARGE SCALE GENOMIC DNA]</scope>
    <source>
        <strain evidence="3 4">GrpM-11</strain>
    </source>
</reference>
<keyword evidence="4" id="KW-1185">Reference proteome</keyword>
<dbReference type="AlphaFoldDB" id="A0A842HVR6"/>
<feature type="signal peptide" evidence="1">
    <location>
        <begin position="1"/>
        <end position="21"/>
    </location>
</feature>
<name>A0A842HVR6_9SPHN</name>
<evidence type="ECO:0000259" key="2">
    <source>
        <dbReference type="Pfam" id="PF12275"/>
    </source>
</evidence>
<dbReference type="Proteomes" id="UP000564378">
    <property type="component" value="Unassembled WGS sequence"/>
</dbReference>
<dbReference type="InterPro" id="IPR022060">
    <property type="entry name" value="DUF3616"/>
</dbReference>
<feature type="domain" description="DUF3616" evidence="2">
    <location>
        <begin position="171"/>
        <end position="284"/>
    </location>
</feature>
<gene>
    <name evidence="3" type="ORF">H6P80_02385</name>
</gene>
<evidence type="ECO:0000313" key="3">
    <source>
        <dbReference type="EMBL" id="MBC2776461.1"/>
    </source>
</evidence>
<comment type="caution">
    <text evidence="3">The sequence shown here is derived from an EMBL/GenBank/DDBJ whole genome shotgun (WGS) entry which is preliminary data.</text>
</comment>
<keyword evidence="1" id="KW-0732">Signal</keyword>
<proteinExistence type="predicted"/>
<organism evidence="3 4">
    <name type="scientific">Parasphingopyxis marina</name>
    <dbReference type="NCBI Taxonomy" id="2761622"/>
    <lineage>
        <taxon>Bacteria</taxon>
        <taxon>Pseudomonadati</taxon>
        <taxon>Pseudomonadota</taxon>
        <taxon>Alphaproteobacteria</taxon>
        <taxon>Sphingomonadales</taxon>
        <taxon>Sphingomonadaceae</taxon>
        <taxon>Parasphingopyxis</taxon>
    </lineage>
</organism>
<dbReference type="Pfam" id="PF12275">
    <property type="entry name" value="DUF3616"/>
    <property type="match status" value="1"/>
</dbReference>
<dbReference type="PROSITE" id="PS51257">
    <property type="entry name" value="PROKAR_LIPOPROTEIN"/>
    <property type="match status" value="1"/>
</dbReference>
<evidence type="ECO:0000256" key="1">
    <source>
        <dbReference type="SAM" id="SignalP"/>
    </source>
</evidence>
<protein>
    <submittedName>
        <fullName evidence="3">DUF3616 domain-containing protein</fullName>
    </submittedName>
</protein>
<sequence length="343" mass="35243">MRAALTGILLLALAACGESSAPPRDFGPVVTVAGHFGAAGEASEDVSGLACDWQAAGGGEMRCLAIEDEEAEAQWAAFGNDMLRAGRRFALLGPERPLGTPPSGICGGGISGDGELDGEAAAFSDGAYYVTGSHGCSRNNDEFDAASFLVVRITPDDQPGTDVAPGTVAVEQSYRLSGLLRRAPELAGYFGARLEGGNGLNIEGLAVDGDRMIFGLRAPAVNGTAFLFETSATALFSREIAGTGRAIPLALDPDEGVRDLAFLPGGRLLILTGPAQNQDIAYRILLRGEDGGLAPLATVSAPYEGKAEAIAVIGLEGNRLSLLVLFDGVNDGAPQRLTLDLPG</sequence>
<accession>A0A842HVR6</accession>
<evidence type="ECO:0000313" key="4">
    <source>
        <dbReference type="Proteomes" id="UP000564378"/>
    </source>
</evidence>
<dbReference type="RefSeq" id="WP_185799743.1">
    <property type="nucleotide sequence ID" value="NZ_JACJVJ010000001.1"/>
</dbReference>
<dbReference type="EMBL" id="JACJVJ010000001">
    <property type="protein sequence ID" value="MBC2776461.1"/>
    <property type="molecule type" value="Genomic_DNA"/>
</dbReference>
<feature type="chain" id="PRO_5032536395" evidence="1">
    <location>
        <begin position="22"/>
        <end position="343"/>
    </location>
</feature>